<dbReference type="InterPro" id="IPR008937">
    <property type="entry name" value="Ras-like_GEF"/>
</dbReference>
<comment type="caution">
    <text evidence="6">The sequence shown here is derived from an EMBL/GenBank/DDBJ whole genome shotgun (WGS) entry which is preliminary data.</text>
</comment>
<dbReference type="EMBL" id="CAJNOH010000005">
    <property type="protein sequence ID" value="CAF0732234.1"/>
    <property type="molecule type" value="Genomic_DNA"/>
</dbReference>
<gene>
    <name evidence="6" type="ORF">PYM288_LOCUS1024</name>
</gene>
<organism evidence="6 7">
    <name type="scientific">Rotaria sordida</name>
    <dbReference type="NCBI Taxonomy" id="392033"/>
    <lineage>
        <taxon>Eukaryota</taxon>
        <taxon>Metazoa</taxon>
        <taxon>Spiralia</taxon>
        <taxon>Gnathifera</taxon>
        <taxon>Rotifera</taxon>
        <taxon>Eurotatoria</taxon>
        <taxon>Bdelloidea</taxon>
        <taxon>Philodinida</taxon>
        <taxon>Philodinidae</taxon>
        <taxon>Rotaria</taxon>
    </lineage>
</organism>
<dbReference type="SUPFAM" id="SSF50729">
    <property type="entry name" value="PH domain-like"/>
    <property type="match status" value="1"/>
</dbReference>
<evidence type="ECO:0000313" key="7">
    <source>
        <dbReference type="Proteomes" id="UP000663854"/>
    </source>
</evidence>
<dbReference type="SMART" id="SM00233">
    <property type="entry name" value="PH"/>
    <property type="match status" value="1"/>
</dbReference>
<dbReference type="Gene3D" id="1.10.840.10">
    <property type="entry name" value="Ras guanine-nucleotide exchange factors catalytic domain"/>
    <property type="match status" value="1"/>
</dbReference>
<evidence type="ECO:0000256" key="1">
    <source>
        <dbReference type="ARBA" id="ARBA00022658"/>
    </source>
</evidence>
<dbReference type="CDD" id="cd00155">
    <property type="entry name" value="RasGEF"/>
    <property type="match status" value="1"/>
</dbReference>
<dbReference type="SMART" id="SM00147">
    <property type="entry name" value="RasGEF"/>
    <property type="match status" value="1"/>
</dbReference>
<keyword evidence="1 2" id="KW-0344">Guanine-nucleotide releasing factor</keyword>
<protein>
    <submittedName>
        <fullName evidence="6">Uncharacterized protein</fullName>
    </submittedName>
</protein>
<dbReference type="PANTHER" id="PTHR23113:SF368">
    <property type="entry name" value="CELL DIVISION CONTROL PROTEIN 25"/>
    <property type="match status" value="1"/>
</dbReference>
<dbReference type="AlphaFoldDB" id="A0A813N7G1"/>
<dbReference type="SUPFAM" id="SSF48366">
    <property type="entry name" value="Ras GEF"/>
    <property type="match status" value="1"/>
</dbReference>
<feature type="domain" description="PH" evidence="4">
    <location>
        <begin position="520"/>
        <end position="673"/>
    </location>
</feature>
<evidence type="ECO:0000259" key="5">
    <source>
        <dbReference type="PROSITE" id="PS50009"/>
    </source>
</evidence>
<evidence type="ECO:0000256" key="2">
    <source>
        <dbReference type="PROSITE-ProRule" id="PRU00168"/>
    </source>
</evidence>
<dbReference type="GO" id="GO:0007265">
    <property type="term" value="P:Ras protein signal transduction"/>
    <property type="evidence" value="ECO:0007669"/>
    <property type="project" value="TreeGrafter"/>
</dbReference>
<sequence>MTNGISLDPYFDDEDKFIDNLLPPCDPTIDLFSYLFSSLSRSCILCSRVEAETILKTTADVQSGNFIMVYLSIPSAYFDILLVSFQIGDFDNCNSNNNNNNSLLLNDLSFHNDDIITNGSLHYGVYDTTVFDVLKVDAEDFASQITLMDLPVFKAITPDELISCNWSSKAKLEKAFHIVQFTRRFNQVNFWTQGELLRADIVKNRIEILSHFIRVAKKLYEFNNINGCMAVVMALQSAPIYRLQRTWAGLSKRDRTTFSNLKEFVSSNENWKRLRHHLTNTKLPCIPYLGIYLTDIIRIDTLHPHSGGLETNQRKNAMNNICRLISEFQQSTYEFLKPIECVQNYLASVRYMEELQTFVEDQNFKQSLSIEPEPINTDYNDSHYDRTPKNLEKSASFKVSHTDTHSTCTHRRTLSDYNHSNCLSSSNKSATLPCRTHEKKSLLDDSVLADCMQEETRSSLLLYKGTDSSDSCEEAIRKAKEYIKNSGKHHHIAQGMSVSLSSLSMKEPLNPHNDPLVTSNFNFEGSLQRKCLLKNYKKPTIAKWKKYWVAICEHLLFFHKQKPLIMTLHMRLQRTNRQISTNSDSDNTSTTQSAPPLINISSNRTLIESERLFYRQNPTKCQSVSDWLIVLSQRKNRNEIQLSDLNRGSMYKFKFENAAVANIWFQRLKEASTFKQNNGRRSENLIALD</sequence>
<dbReference type="PROSITE" id="PS50009">
    <property type="entry name" value="RASGEF_CAT"/>
    <property type="match status" value="1"/>
</dbReference>
<evidence type="ECO:0000259" key="4">
    <source>
        <dbReference type="PROSITE" id="PS50003"/>
    </source>
</evidence>
<feature type="compositionally biased region" description="Low complexity" evidence="3">
    <location>
        <begin position="580"/>
        <end position="591"/>
    </location>
</feature>
<name>A0A813N7G1_9BILA</name>
<dbReference type="Proteomes" id="UP000663854">
    <property type="component" value="Unassembled WGS sequence"/>
</dbReference>
<dbReference type="Pfam" id="PF00617">
    <property type="entry name" value="RasGEF"/>
    <property type="match status" value="1"/>
</dbReference>
<dbReference type="InterPro" id="IPR036964">
    <property type="entry name" value="RASGEF_cat_dom_sf"/>
</dbReference>
<feature type="region of interest" description="Disordered" evidence="3">
    <location>
        <begin position="578"/>
        <end position="597"/>
    </location>
</feature>
<feature type="domain" description="Ras-GEF" evidence="5">
    <location>
        <begin position="137"/>
        <end position="373"/>
    </location>
</feature>
<dbReference type="Gene3D" id="2.30.29.30">
    <property type="entry name" value="Pleckstrin-homology domain (PH domain)/Phosphotyrosine-binding domain (PTB)"/>
    <property type="match status" value="1"/>
</dbReference>
<dbReference type="PANTHER" id="PTHR23113">
    <property type="entry name" value="GUANINE NUCLEOTIDE EXCHANGE FACTOR"/>
    <property type="match status" value="1"/>
</dbReference>
<dbReference type="GO" id="GO:0005886">
    <property type="term" value="C:plasma membrane"/>
    <property type="evidence" value="ECO:0007669"/>
    <property type="project" value="TreeGrafter"/>
</dbReference>
<dbReference type="InterPro" id="IPR001895">
    <property type="entry name" value="RASGEF_cat_dom"/>
</dbReference>
<evidence type="ECO:0000313" key="6">
    <source>
        <dbReference type="EMBL" id="CAF0732234.1"/>
    </source>
</evidence>
<dbReference type="InterPro" id="IPR011993">
    <property type="entry name" value="PH-like_dom_sf"/>
</dbReference>
<dbReference type="GO" id="GO:0005085">
    <property type="term" value="F:guanyl-nucleotide exchange factor activity"/>
    <property type="evidence" value="ECO:0007669"/>
    <property type="project" value="UniProtKB-KW"/>
</dbReference>
<accession>A0A813N7G1</accession>
<dbReference type="InterPro" id="IPR023578">
    <property type="entry name" value="Ras_GEF_dom_sf"/>
</dbReference>
<proteinExistence type="predicted"/>
<reference evidence="6" key="1">
    <citation type="submission" date="2021-02" db="EMBL/GenBank/DDBJ databases">
        <authorList>
            <person name="Nowell W R."/>
        </authorList>
    </citation>
    <scope>NUCLEOTIDE SEQUENCE</scope>
</reference>
<dbReference type="InterPro" id="IPR001849">
    <property type="entry name" value="PH_domain"/>
</dbReference>
<dbReference type="PROSITE" id="PS50003">
    <property type="entry name" value="PH_DOMAIN"/>
    <property type="match status" value="1"/>
</dbReference>
<evidence type="ECO:0000256" key="3">
    <source>
        <dbReference type="SAM" id="MobiDB-lite"/>
    </source>
</evidence>